<gene>
    <name evidence="1" type="ORF">B4122_0045</name>
</gene>
<dbReference type="Pfam" id="PF16263">
    <property type="entry name" value="DUF4917"/>
    <property type="match status" value="1"/>
</dbReference>
<dbReference type="InterPro" id="IPR032581">
    <property type="entry name" value="DUF4917"/>
</dbReference>
<comment type="caution">
    <text evidence="1">The sequence shown here is derived from an EMBL/GenBank/DDBJ whole genome shotgun (WGS) entry which is preliminary data.</text>
</comment>
<proteinExistence type="predicted"/>
<dbReference type="EMBL" id="LJZV01000001">
    <property type="protein sequence ID" value="KZD95073.1"/>
    <property type="molecule type" value="Genomic_DNA"/>
</dbReference>
<sequence length="125" mass="14531">MKLTQIKQNPYLSYCYRSLKHISGGLTIFGQDLNEDYDRHLIEAISDSKAEYVAYGIYETEQNPAKDISHKIEKLFRNTDKTLLFFDSTSLFDYAKARALSSFPDFISRSFSDFPLFIPPKKVNR</sequence>
<evidence type="ECO:0000313" key="2">
    <source>
        <dbReference type="Proteomes" id="UP000076442"/>
    </source>
</evidence>
<protein>
    <submittedName>
        <fullName evidence="1">Uncharacterized protein</fullName>
    </submittedName>
</protein>
<dbReference type="AlphaFoldDB" id="A0AAP1EES3"/>
<accession>A0AAP1EES3</accession>
<reference evidence="1 2" key="1">
    <citation type="submission" date="2015-09" db="EMBL/GenBank/DDBJ databases">
        <title>Spore heat resistance.</title>
        <authorList>
            <person name="Boekhorst J."/>
            <person name="Berendsen E.M."/>
            <person name="Wells-Bennik M.H."/>
            <person name="Kuipers O.P."/>
        </authorList>
    </citation>
    <scope>NUCLEOTIDE SEQUENCE [LARGE SCALE GENOMIC DNA]</scope>
    <source>
        <strain evidence="1 2">B4122</strain>
    </source>
</reference>
<name>A0AAP1EES3_BACIU</name>
<dbReference type="Proteomes" id="UP000076442">
    <property type="component" value="Unassembled WGS sequence"/>
</dbReference>
<evidence type="ECO:0000313" key="1">
    <source>
        <dbReference type="EMBL" id="KZD95073.1"/>
    </source>
</evidence>
<organism evidence="1 2">
    <name type="scientific">Bacillus subtilis</name>
    <dbReference type="NCBI Taxonomy" id="1423"/>
    <lineage>
        <taxon>Bacteria</taxon>
        <taxon>Bacillati</taxon>
        <taxon>Bacillota</taxon>
        <taxon>Bacilli</taxon>
        <taxon>Bacillales</taxon>
        <taxon>Bacillaceae</taxon>
        <taxon>Bacillus</taxon>
    </lineage>
</organism>